<sequence>MKEILNNDNNTSVKNFIIKTTVITSLVVWILGSHTSNFLKSLSNLIIDPLFSIDLDQDGIPDLKELDKYNVTIGNIKLPFGRILIEFIKLVFNIVCVFILIYIAINFTDLAKNVKLE</sequence>
<dbReference type="Gene3D" id="1.10.1200.120">
    <property type="entry name" value="Large-conductance mechanosensitive channel, MscL, domain 1"/>
    <property type="match status" value="1"/>
</dbReference>
<accession>A0A6C0EGJ2</accession>
<keyword evidence="1" id="KW-1133">Transmembrane helix</keyword>
<name>A0A6C0EGJ2_9ZZZZ</name>
<dbReference type="EMBL" id="MN738843">
    <property type="protein sequence ID" value="QHT27872.1"/>
    <property type="molecule type" value="Genomic_DNA"/>
</dbReference>
<keyword evidence="1" id="KW-0472">Membrane</keyword>
<evidence type="ECO:0000313" key="2">
    <source>
        <dbReference type="EMBL" id="QHT27872.1"/>
    </source>
</evidence>
<organism evidence="2">
    <name type="scientific">viral metagenome</name>
    <dbReference type="NCBI Taxonomy" id="1070528"/>
    <lineage>
        <taxon>unclassified sequences</taxon>
        <taxon>metagenomes</taxon>
        <taxon>organismal metagenomes</taxon>
    </lineage>
</organism>
<reference evidence="2" key="1">
    <citation type="journal article" date="2020" name="Nature">
        <title>Giant virus diversity and host interactions through global metagenomics.</title>
        <authorList>
            <person name="Schulz F."/>
            <person name="Roux S."/>
            <person name="Paez-Espino D."/>
            <person name="Jungbluth S."/>
            <person name="Walsh D.A."/>
            <person name="Denef V.J."/>
            <person name="McMahon K.D."/>
            <person name="Konstantinidis K.T."/>
            <person name="Eloe-Fadrosh E.A."/>
            <person name="Kyrpides N.C."/>
            <person name="Woyke T."/>
        </authorList>
    </citation>
    <scope>NUCLEOTIDE SEQUENCE</scope>
    <source>
        <strain evidence="2">GVMAG-M-3300000115-19</strain>
    </source>
</reference>
<proteinExistence type="predicted"/>
<dbReference type="InterPro" id="IPR036019">
    <property type="entry name" value="MscL_channel"/>
</dbReference>
<feature type="transmembrane region" description="Helical" evidence="1">
    <location>
        <begin position="16"/>
        <end position="32"/>
    </location>
</feature>
<feature type="transmembrane region" description="Helical" evidence="1">
    <location>
        <begin position="87"/>
        <end position="105"/>
    </location>
</feature>
<keyword evidence="1" id="KW-0812">Transmembrane</keyword>
<evidence type="ECO:0000256" key="1">
    <source>
        <dbReference type="SAM" id="Phobius"/>
    </source>
</evidence>
<protein>
    <submittedName>
        <fullName evidence="2">Uncharacterized protein</fullName>
    </submittedName>
</protein>
<dbReference type="AlphaFoldDB" id="A0A6C0EGJ2"/>